<keyword evidence="14" id="KW-1185">Reference proteome</keyword>
<evidence type="ECO:0000256" key="8">
    <source>
        <dbReference type="ARBA" id="ARBA00022692"/>
    </source>
</evidence>
<keyword evidence="7 12" id="KW-0997">Cell inner membrane</keyword>
<keyword evidence="11 12" id="KW-0472">Membrane</keyword>
<evidence type="ECO:0000313" key="14">
    <source>
        <dbReference type="Proteomes" id="UP001302316"/>
    </source>
</evidence>
<evidence type="ECO:0000256" key="3">
    <source>
        <dbReference type="ARBA" id="ARBA00008741"/>
    </source>
</evidence>
<evidence type="ECO:0000256" key="4">
    <source>
        <dbReference type="ARBA" id="ARBA00016461"/>
    </source>
</evidence>
<evidence type="ECO:0000256" key="10">
    <source>
        <dbReference type="ARBA" id="ARBA00022989"/>
    </source>
</evidence>
<organism evidence="13 14">
    <name type="scientific">Natronospira elongata</name>
    <dbReference type="NCBI Taxonomy" id="3110268"/>
    <lineage>
        <taxon>Bacteria</taxon>
        <taxon>Pseudomonadati</taxon>
        <taxon>Pseudomonadota</taxon>
        <taxon>Gammaproteobacteria</taxon>
        <taxon>Natronospirales</taxon>
        <taxon>Natronospiraceae</taxon>
        <taxon>Natronospira</taxon>
    </lineage>
</organism>
<evidence type="ECO:0000256" key="1">
    <source>
        <dbReference type="ARBA" id="ARBA00002442"/>
    </source>
</evidence>
<gene>
    <name evidence="13" type="primary">ccmD</name>
    <name evidence="13" type="ORF">VCB98_05670</name>
</gene>
<dbReference type="Pfam" id="PF04995">
    <property type="entry name" value="CcmD"/>
    <property type="match status" value="1"/>
</dbReference>
<evidence type="ECO:0000256" key="9">
    <source>
        <dbReference type="ARBA" id="ARBA00022748"/>
    </source>
</evidence>
<dbReference type="EMBL" id="JAYGII010000008">
    <property type="protein sequence ID" value="MEA5445303.1"/>
    <property type="molecule type" value="Genomic_DNA"/>
</dbReference>
<dbReference type="GO" id="GO:0017004">
    <property type="term" value="P:cytochrome complex assembly"/>
    <property type="evidence" value="ECO:0007669"/>
    <property type="project" value="UniProtKB-KW"/>
</dbReference>
<reference evidence="13 14" key="1">
    <citation type="submission" date="2023-12" db="EMBL/GenBank/DDBJ databases">
        <title>Whole-genome sequencing of halo(alkali)philic microorganisms from hypersaline lakes.</title>
        <authorList>
            <person name="Sorokin D.Y."/>
            <person name="Merkel A.Y."/>
            <person name="Messina E."/>
            <person name="Yakimov M."/>
        </authorList>
    </citation>
    <scope>NUCLEOTIDE SEQUENCE [LARGE SCALE GENOMIC DNA]</scope>
    <source>
        <strain evidence="13 14">AB-CW1</strain>
    </source>
</reference>
<comment type="subcellular location">
    <subcellularLocation>
        <location evidence="2 12">Cell inner membrane</location>
        <topology evidence="2 12">Single-pass membrane protein</topology>
    </subcellularLocation>
</comment>
<dbReference type="GO" id="GO:0015886">
    <property type="term" value="P:heme transport"/>
    <property type="evidence" value="ECO:0007669"/>
    <property type="project" value="InterPro"/>
</dbReference>
<comment type="similarity">
    <text evidence="3 12">Belongs to the CcmD/CycX/HelD family.</text>
</comment>
<proteinExistence type="inferred from homology"/>
<evidence type="ECO:0000256" key="2">
    <source>
        <dbReference type="ARBA" id="ARBA00004377"/>
    </source>
</evidence>
<dbReference type="RefSeq" id="WP_346050932.1">
    <property type="nucleotide sequence ID" value="NZ_JAYGII010000008.1"/>
</dbReference>
<feature type="transmembrane region" description="Helical" evidence="12">
    <location>
        <begin position="14"/>
        <end position="37"/>
    </location>
</feature>
<keyword evidence="8 12" id="KW-0812">Transmembrane</keyword>
<evidence type="ECO:0000256" key="7">
    <source>
        <dbReference type="ARBA" id="ARBA00022519"/>
    </source>
</evidence>
<comment type="function">
    <text evidence="1 12">Required for the export of heme to the periplasm for the biogenesis of c-type cytochromes.</text>
</comment>
<evidence type="ECO:0000256" key="6">
    <source>
        <dbReference type="ARBA" id="ARBA00022475"/>
    </source>
</evidence>
<keyword evidence="5 12" id="KW-0813">Transport</keyword>
<sequence length="57" mass="6796">MMDWFSEFLYMDGFAVWVWSAFGVSALVMGLMVWLVIRRHREALRLVRRYHSDGGSR</sequence>
<keyword evidence="9 12" id="KW-0201">Cytochrome c-type biogenesis</keyword>
<accession>A0AAP6MK71</accession>
<dbReference type="InterPro" id="IPR007078">
    <property type="entry name" value="Haem_export_protD_CcmD"/>
</dbReference>
<dbReference type="NCBIfam" id="TIGR03141">
    <property type="entry name" value="cytochro_ccmD"/>
    <property type="match status" value="1"/>
</dbReference>
<name>A0AAP6MK71_9GAMM</name>
<evidence type="ECO:0000313" key="13">
    <source>
        <dbReference type="EMBL" id="MEA5445303.1"/>
    </source>
</evidence>
<evidence type="ECO:0000256" key="12">
    <source>
        <dbReference type="RuleBase" id="RU363101"/>
    </source>
</evidence>
<dbReference type="AlphaFoldDB" id="A0AAP6MK71"/>
<evidence type="ECO:0000256" key="11">
    <source>
        <dbReference type="ARBA" id="ARBA00023136"/>
    </source>
</evidence>
<protein>
    <recommendedName>
        <fullName evidence="4 12">Heme exporter protein D</fullName>
    </recommendedName>
</protein>
<comment type="caution">
    <text evidence="13">The sequence shown here is derived from an EMBL/GenBank/DDBJ whole genome shotgun (WGS) entry which is preliminary data.</text>
</comment>
<dbReference type="Proteomes" id="UP001302316">
    <property type="component" value="Unassembled WGS sequence"/>
</dbReference>
<keyword evidence="6 12" id="KW-1003">Cell membrane</keyword>
<evidence type="ECO:0000256" key="5">
    <source>
        <dbReference type="ARBA" id="ARBA00022448"/>
    </source>
</evidence>
<keyword evidence="10 12" id="KW-1133">Transmembrane helix</keyword>
<dbReference type="GO" id="GO:0005886">
    <property type="term" value="C:plasma membrane"/>
    <property type="evidence" value="ECO:0007669"/>
    <property type="project" value="UniProtKB-SubCell"/>
</dbReference>